<proteinExistence type="predicted"/>
<sequence>MEGVPPRILVIDDDPGVRSLLTRGLSYEGYVVEAAADGEAGLRSALERPPELVILDVMLPGIGGLEVLRRLRLTDATLPVMLLTARDQPEQQVAGLEGGADDYVTKPFSFDVLVARVRARLRRRGDEGGVLRFGDLTLDPAAHTAQRAGREITLTAQEFRLLTTFLEQPGRVLSKSVLLDRAWGLGYLGDPNVVETYIKQLRQKLEGAGEARLIHTIRGVGYVLRQGPGERP</sequence>
<gene>
    <name evidence="10" type="ORF">SAMN04488058_12713</name>
</gene>
<keyword evidence="2" id="KW-0902">Two-component regulatory system</keyword>
<dbReference type="SMART" id="SM00448">
    <property type="entry name" value="REC"/>
    <property type="match status" value="1"/>
</dbReference>
<evidence type="ECO:0000256" key="7">
    <source>
        <dbReference type="PROSITE-ProRule" id="PRU01091"/>
    </source>
</evidence>
<dbReference type="AlphaFoldDB" id="A0A1H7CPF5"/>
<dbReference type="GO" id="GO:0000156">
    <property type="term" value="F:phosphorelay response regulator activity"/>
    <property type="evidence" value="ECO:0007669"/>
    <property type="project" value="TreeGrafter"/>
</dbReference>
<evidence type="ECO:0000256" key="2">
    <source>
        <dbReference type="ARBA" id="ARBA00023012"/>
    </source>
</evidence>
<dbReference type="PROSITE" id="PS51755">
    <property type="entry name" value="OMPR_PHOB"/>
    <property type="match status" value="1"/>
</dbReference>
<keyword evidence="5" id="KW-0804">Transcription</keyword>
<evidence type="ECO:0000256" key="4">
    <source>
        <dbReference type="ARBA" id="ARBA00023125"/>
    </source>
</evidence>
<evidence type="ECO:0000313" key="10">
    <source>
        <dbReference type="EMBL" id="SEJ87665.1"/>
    </source>
</evidence>
<dbReference type="Gene3D" id="6.10.250.690">
    <property type="match status" value="1"/>
</dbReference>
<dbReference type="InterPro" id="IPR001867">
    <property type="entry name" value="OmpR/PhoB-type_DNA-bd"/>
</dbReference>
<evidence type="ECO:0000256" key="5">
    <source>
        <dbReference type="ARBA" id="ARBA00023163"/>
    </source>
</evidence>
<dbReference type="PANTHER" id="PTHR48111:SF22">
    <property type="entry name" value="REGULATOR OF RPOS"/>
    <property type="match status" value="1"/>
</dbReference>
<feature type="domain" description="OmpR/PhoB-type" evidence="9">
    <location>
        <begin position="128"/>
        <end position="226"/>
    </location>
</feature>
<dbReference type="SMART" id="SM00862">
    <property type="entry name" value="Trans_reg_C"/>
    <property type="match status" value="1"/>
</dbReference>
<dbReference type="SUPFAM" id="SSF46894">
    <property type="entry name" value="C-terminal effector domain of the bipartite response regulators"/>
    <property type="match status" value="1"/>
</dbReference>
<feature type="modified residue" description="4-aspartylphosphate" evidence="6">
    <location>
        <position position="56"/>
    </location>
</feature>
<evidence type="ECO:0000313" key="11">
    <source>
        <dbReference type="Proteomes" id="UP000199223"/>
    </source>
</evidence>
<dbReference type="CDD" id="cd17574">
    <property type="entry name" value="REC_OmpR"/>
    <property type="match status" value="1"/>
</dbReference>
<dbReference type="InterPro" id="IPR039420">
    <property type="entry name" value="WalR-like"/>
</dbReference>
<keyword evidence="1 6" id="KW-0597">Phosphoprotein</keyword>
<dbReference type="GO" id="GO:0005829">
    <property type="term" value="C:cytosol"/>
    <property type="evidence" value="ECO:0007669"/>
    <property type="project" value="TreeGrafter"/>
</dbReference>
<dbReference type="PANTHER" id="PTHR48111">
    <property type="entry name" value="REGULATOR OF RPOS"/>
    <property type="match status" value="1"/>
</dbReference>
<feature type="domain" description="Response regulatory" evidence="8">
    <location>
        <begin position="7"/>
        <end position="121"/>
    </location>
</feature>
<dbReference type="Gene3D" id="1.10.10.10">
    <property type="entry name" value="Winged helix-like DNA-binding domain superfamily/Winged helix DNA-binding domain"/>
    <property type="match status" value="1"/>
</dbReference>
<keyword evidence="11" id="KW-1185">Reference proteome</keyword>
<protein>
    <submittedName>
        <fullName evidence="10">DNA-binding response regulator, OmpR family, contains REC and winged-helix (WHTH) domain</fullName>
    </submittedName>
</protein>
<dbReference type="Pfam" id="PF00486">
    <property type="entry name" value="Trans_reg_C"/>
    <property type="match status" value="1"/>
</dbReference>
<evidence type="ECO:0000259" key="8">
    <source>
        <dbReference type="PROSITE" id="PS50110"/>
    </source>
</evidence>
<dbReference type="GO" id="GO:0006355">
    <property type="term" value="P:regulation of DNA-templated transcription"/>
    <property type="evidence" value="ECO:0007669"/>
    <property type="project" value="InterPro"/>
</dbReference>
<dbReference type="Pfam" id="PF00072">
    <property type="entry name" value="Response_reg"/>
    <property type="match status" value="1"/>
</dbReference>
<reference evidence="11" key="1">
    <citation type="submission" date="2016-10" db="EMBL/GenBank/DDBJ databases">
        <authorList>
            <person name="Varghese N."/>
            <person name="Submissions S."/>
        </authorList>
    </citation>
    <scope>NUCLEOTIDE SEQUENCE [LARGE SCALE GENOMIC DNA]</scope>
    <source>
        <strain evidence="11">CGMCC 1.10218</strain>
    </source>
</reference>
<evidence type="ECO:0000259" key="9">
    <source>
        <dbReference type="PROSITE" id="PS51755"/>
    </source>
</evidence>
<accession>A0A1H7CPF5</accession>
<dbReference type="InterPro" id="IPR016032">
    <property type="entry name" value="Sig_transdc_resp-reg_C-effctor"/>
</dbReference>
<dbReference type="PROSITE" id="PS50110">
    <property type="entry name" value="RESPONSE_REGULATORY"/>
    <property type="match status" value="1"/>
</dbReference>
<name>A0A1H7CPF5_9DEIO</name>
<dbReference type="InterPro" id="IPR011006">
    <property type="entry name" value="CheY-like_superfamily"/>
</dbReference>
<dbReference type="FunFam" id="3.40.50.2300:FF:000001">
    <property type="entry name" value="DNA-binding response regulator PhoB"/>
    <property type="match status" value="1"/>
</dbReference>
<dbReference type="GO" id="GO:0000976">
    <property type="term" value="F:transcription cis-regulatory region binding"/>
    <property type="evidence" value="ECO:0007669"/>
    <property type="project" value="TreeGrafter"/>
</dbReference>
<dbReference type="SUPFAM" id="SSF52172">
    <property type="entry name" value="CheY-like"/>
    <property type="match status" value="1"/>
</dbReference>
<evidence type="ECO:0000256" key="6">
    <source>
        <dbReference type="PROSITE-ProRule" id="PRU00169"/>
    </source>
</evidence>
<evidence type="ECO:0000256" key="3">
    <source>
        <dbReference type="ARBA" id="ARBA00023015"/>
    </source>
</evidence>
<dbReference type="Gene3D" id="3.40.50.2300">
    <property type="match status" value="1"/>
</dbReference>
<feature type="DNA-binding region" description="OmpR/PhoB-type" evidence="7">
    <location>
        <begin position="128"/>
        <end position="226"/>
    </location>
</feature>
<dbReference type="FunFam" id="1.10.10.10:FF:000005">
    <property type="entry name" value="Two-component system response regulator"/>
    <property type="match status" value="1"/>
</dbReference>
<dbReference type="InterPro" id="IPR036388">
    <property type="entry name" value="WH-like_DNA-bd_sf"/>
</dbReference>
<keyword evidence="4 7" id="KW-0238">DNA-binding</keyword>
<dbReference type="Proteomes" id="UP000199223">
    <property type="component" value="Unassembled WGS sequence"/>
</dbReference>
<keyword evidence="3" id="KW-0805">Transcription regulation</keyword>
<dbReference type="CDD" id="cd00383">
    <property type="entry name" value="trans_reg_C"/>
    <property type="match status" value="1"/>
</dbReference>
<evidence type="ECO:0000256" key="1">
    <source>
        <dbReference type="ARBA" id="ARBA00022553"/>
    </source>
</evidence>
<dbReference type="STRING" id="856736.SAMN04488058_12713"/>
<dbReference type="InterPro" id="IPR001789">
    <property type="entry name" value="Sig_transdc_resp-reg_receiver"/>
</dbReference>
<dbReference type="GO" id="GO:0032993">
    <property type="term" value="C:protein-DNA complex"/>
    <property type="evidence" value="ECO:0007669"/>
    <property type="project" value="TreeGrafter"/>
</dbReference>
<dbReference type="EMBL" id="FNZA01000027">
    <property type="protein sequence ID" value="SEJ87665.1"/>
    <property type="molecule type" value="Genomic_DNA"/>
</dbReference>
<organism evidence="10 11">
    <name type="scientific">Deinococcus reticulitermitis</name>
    <dbReference type="NCBI Taxonomy" id="856736"/>
    <lineage>
        <taxon>Bacteria</taxon>
        <taxon>Thermotogati</taxon>
        <taxon>Deinococcota</taxon>
        <taxon>Deinococci</taxon>
        <taxon>Deinococcales</taxon>
        <taxon>Deinococcaceae</taxon>
        <taxon>Deinococcus</taxon>
    </lineage>
</organism>